<name>A0A934Q976_9MICO</name>
<dbReference type="Proteomes" id="UP000618733">
    <property type="component" value="Unassembled WGS sequence"/>
</dbReference>
<keyword evidence="1" id="KW-0472">Membrane</keyword>
<gene>
    <name evidence="2" type="ORF">JD292_00290</name>
</gene>
<dbReference type="InterPro" id="IPR025671">
    <property type="entry name" value="HXXEE"/>
</dbReference>
<evidence type="ECO:0000256" key="1">
    <source>
        <dbReference type="SAM" id="Phobius"/>
    </source>
</evidence>
<evidence type="ECO:0000313" key="2">
    <source>
        <dbReference type="EMBL" id="MBK0420524.1"/>
    </source>
</evidence>
<keyword evidence="1" id="KW-0812">Transmembrane</keyword>
<protein>
    <submittedName>
        <fullName evidence="2">HXXEE domain-containing protein</fullName>
    </submittedName>
</protein>
<evidence type="ECO:0000313" key="3">
    <source>
        <dbReference type="Proteomes" id="UP000618733"/>
    </source>
</evidence>
<feature type="transmembrane region" description="Helical" evidence="1">
    <location>
        <begin position="65"/>
        <end position="88"/>
    </location>
</feature>
<feature type="transmembrane region" description="Helical" evidence="1">
    <location>
        <begin position="109"/>
        <end position="127"/>
    </location>
</feature>
<feature type="transmembrane region" description="Helical" evidence="1">
    <location>
        <begin position="133"/>
        <end position="155"/>
    </location>
</feature>
<sequence>MTLENLVWISVALFMVHEFEELVRIRPWLARHRDDPRAREQGFWSFSGTSTSTMAAMIFEEYVLFVLFALAAVLFHLPGMFSGLLVAYTLHLLGHIAEAIRLRMQTPSVISSVITLPWYLYAIAALAGRSGSIIEVGVWSVACIGVMLANFALIYRLRPIIEARLYPARGDG</sequence>
<keyword evidence="3" id="KW-1185">Reference proteome</keyword>
<dbReference type="RefSeq" id="WP_200130745.1">
    <property type="nucleotide sequence ID" value="NZ_JAEHOI010000001.1"/>
</dbReference>
<keyword evidence="1" id="KW-1133">Transmembrane helix</keyword>
<dbReference type="EMBL" id="JAEHOI010000001">
    <property type="protein sequence ID" value="MBK0420524.1"/>
    <property type="molecule type" value="Genomic_DNA"/>
</dbReference>
<proteinExistence type="predicted"/>
<reference evidence="2" key="1">
    <citation type="submission" date="2020-12" db="EMBL/GenBank/DDBJ databases">
        <title>Leucobacter sp. CAS2, isolated from Chromium sludge.</title>
        <authorList>
            <person name="Xu Z."/>
        </authorList>
    </citation>
    <scope>NUCLEOTIDE SEQUENCE</scope>
    <source>
        <strain evidence="2">CSA2</strain>
    </source>
</reference>
<comment type="caution">
    <text evidence="2">The sequence shown here is derived from an EMBL/GenBank/DDBJ whole genome shotgun (WGS) entry which is preliminary data.</text>
</comment>
<accession>A0A934Q976</accession>
<dbReference type="Pfam" id="PF13787">
    <property type="entry name" value="HXXEE"/>
    <property type="match status" value="1"/>
</dbReference>
<organism evidence="2 3">
    <name type="scientific">Leucobacter edaphi</name>
    <dbReference type="NCBI Taxonomy" id="2796472"/>
    <lineage>
        <taxon>Bacteria</taxon>
        <taxon>Bacillati</taxon>
        <taxon>Actinomycetota</taxon>
        <taxon>Actinomycetes</taxon>
        <taxon>Micrococcales</taxon>
        <taxon>Microbacteriaceae</taxon>
        <taxon>Leucobacter</taxon>
    </lineage>
</organism>
<dbReference type="AlphaFoldDB" id="A0A934Q976"/>